<organism evidence="2 3">
    <name type="scientific">Candidatus Taylorbacteria bacterium RIFCSPHIGHO2_01_FULL_51_15</name>
    <dbReference type="NCBI Taxonomy" id="1802304"/>
    <lineage>
        <taxon>Bacteria</taxon>
        <taxon>Candidatus Tayloriibacteriota</taxon>
    </lineage>
</organism>
<dbReference type="Proteomes" id="UP000178121">
    <property type="component" value="Unassembled WGS sequence"/>
</dbReference>
<proteinExistence type="predicted"/>
<evidence type="ECO:0000259" key="1">
    <source>
        <dbReference type="Pfam" id="PF10648"/>
    </source>
</evidence>
<feature type="domain" description="Bacterial spore germination immunoglobulin-like" evidence="1">
    <location>
        <begin position="81"/>
        <end position="168"/>
    </location>
</feature>
<comment type="caution">
    <text evidence="2">The sequence shown here is derived from an EMBL/GenBank/DDBJ whole genome shotgun (WGS) entry which is preliminary data.</text>
</comment>
<accession>A0A1G2MD11</accession>
<dbReference type="AlphaFoldDB" id="A0A1G2MD11"/>
<name>A0A1G2MD11_9BACT</name>
<evidence type="ECO:0000313" key="3">
    <source>
        <dbReference type="Proteomes" id="UP000178121"/>
    </source>
</evidence>
<evidence type="ECO:0000313" key="2">
    <source>
        <dbReference type="EMBL" id="OHA20922.1"/>
    </source>
</evidence>
<dbReference type="EMBL" id="MHRI01000018">
    <property type="protein sequence ID" value="OHA20922.1"/>
    <property type="molecule type" value="Genomic_DNA"/>
</dbReference>
<dbReference type="InterPro" id="IPR018911">
    <property type="entry name" value="Gmad2_Ig-like_dom"/>
</dbReference>
<dbReference type="Pfam" id="PF10648">
    <property type="entry name" value="Gmad2"/>
    <property type="match status" value="1"/>
</dbReference>
<sequence length="184" mass="19946">MRRSLVSVFVLSSLLLAGLWAYLAFRNTPPAAEPVVASFDDCVSAGNPVMESYPRQCQANGITYTEEVSPPPGPDLANELIVVASPSPNSEIQSPLTIIGQARGTWYFEASFPVELRNAEGTVIAQKPAQAKSDWMTTNFVSFEITLTFPVQTPGSTGSLILRKDNPSGLPENENFILIPVIFK</sequence>
<protein>
    <recommendedName>
        <fullName evidence="1">Bacterial spore germination immunoglobulin-like domain-containing protein</fullName>
    </recommendedName>
</protein>
<reference evidence="2 3" key="1">
    <citation type="journal article" date="2016" name="Nat. Commun.">
        <title>Thousands of microbial genomes shed light on interconnected biogeochemical processes in an aquifer system.</title>
        <authorList>
            <person name="Anantharaman K."/>
            <person name="Brown C.T."/>
            <person name="Hug L.A."/>
            <person name="Sharon I."/>
            <person name="Castelle C.J."/>
            <person name="Probst A.J."/>
            <person name="Thomas B.C."/>
            <person name="Singh A."/>
            <person name="Wilkins M.J."/>
            <person name="Karaoz U."/>
            <person name="Brodie E.L."/>
            <person name="Williams K.H."/>
            <person name="Hubbard S.S."/>
            <person name="Banfield J.F."/>
        </authorList>
    </citation>
    <scope>NUCLEOTIDE SEQUENCE [LARGE SCALE GENOMIC DNA]</scope>
</reference>
<gene>
    <name evidence="2" type="ORF">A2849_01920</name>
</gene>